<dbReference type="SUPFAM" id="SSF53098">
    <property type="entry name" value="Ribonuclease H-like"/>
    <property type="match status" value="1"/>
</dbReference>
<dbReference type="Proteomes" id="UP000620124">
    <property type="component" value="Unassembled WGS sequence"/>
</dbReference>
<reference evidence="1" key="1">
    <citation type="submission" date="2020-05" db="EMBL/GenBank/DDBJ databases">
        <title>Mycena genomes resolve the evolution of fungal bioluminescence.</title>
        <authorList>
            <person name="Tsai I.J."/>
        </authorList>
    </citation>
    <scope>NUCLEOTIDE SEQUENCE</scope>
    <source>
        <strain evidence="1">CCC161011</strain>
    </source>
</reference>
<dbReference type="OrthoDB" id="3226942at2759"/>
<dbReference type="EMBL" id="JACAZI010000017">
    <property type="protein sequence ID" value="KAF7342477.1"/>
    <property type="molecule type" value="Genomic_DNA"/>
</dbReference>
<evidence type="ECO:0000313" key="2">
    <source>
        <dbReference type="Proteomes" id="UP000620124"/>
    </source>
</evidence>
<accession>A0A8H7CNJ8</accession>
<sequence length="367" mass="40717">MNGCSAVAEDVINTVLRTPNFWPLLRQLTRVAKPIVDAIGNCESRQTTLADCMLELLRRARTLSKMMLEDDEDASFLAHAKETFDRRFIKIATPVHWLALFLHPSCRKLALSGDSAKGQGKSLNFMLNATLKIAQQWQWDEAKARQLVADIKDYERFTVPFSGTATNAKAWWEAIPKKHDGLRTLAIVLQSIVPHPADVERLFSGLGGIQSPHRNGWLVDTMEKVGRVRNHLSYLLVQKGKSTERKHGHMHSRSEPGIDGDLAKELANPITWIPPLGDDEGTDPEEDIVQKAYDDLQKKITDEAQAAAAGLGEGQNSTAQGSVVGGEIVSFHELDRVDRGESLIPPKEFIEVVGSDTQKSWSIDSLL</sequence>
<name>A0A8H7CNJ8_9AGAR</name>
<proteinExistence type="predicted"/>
<gene>
    <name evidence="1" type="ORF">MVEN_01837200</name>
</gene>
<dbReference type="InterPro" id="IPR012337">
    <property type="entry name" value="RNaseH-like_sf"/>
</dbReference>
<evidence type="ECO:0000313" key="1">
    <source>
        <dbReference type="EMBL" id="KAF7342477.1"/>
    </source>
</evidence>
<dbReference type="AlphaFoldDB" id="A0A8H7CNJ8"/>
<protein>
    <submittedName>
        <fullName evidence="1">DUF659 domain-containing protein</fullName>
    </submittedName>
</protein>
<keyword evidence="2" id="KW-1185">Reference proteome</keyword>
<comment type="caution">
    <text evidence="1">The sequence shown here is derived from an EMBL/GenBank/DDBJ whole genome shotgun (WGS) entry which is preliminary data.</text>
</comment>
<organism evidence="1 2">
    <name type="scientific">Mycena venus</name>
    <dbReference type="NCBI Taxonomy" id="2733690"/>
    <lineage>
        <taxon>Eukaryota</taxon>
        <taxon>Fungi</taxon>
        <taxon>Dikarya</taxon>
        <taxon>Basidiomycota</taxon>
        <taxon>Agaricomycotina</taxon>
        <taxon>Agaricomycetes</taxon>
        <taxon>Agaricomycetidae</taxon>
        <taxon>Agaricales</taxon>
        <taxon>Marasmiineae</taxon>
        <taxon>Mycenaceae</taxon>
        <taxon>Mycena</taxon>
    </lineage>
</organism>